<evidence type="ECO:0000313" key="2">
    <source>
        <dbReference type="EMBL" id="KAJ4393400.1"/>
    </source>
</evidence>
<proteinExistence type="predicted"/>
<dbReference type="AlphaFoldDB" id="A0A9W9CXT9"/>
<protein>
    <submittedName>
        <fullName evidence="2">Uncharacterized protein</fullName>
    </submittedName>
</protein>
<dbReference type="Gene3D" id="3.40.50.720">
    <property type="entry name" value="NAD(P)-binding Rossmann-like Domain"/>
    <property type="match status" value="1"/>
</dbReference>
<dbReference type="InterPro" id="IPR052228">
    <property type="entry name" value="Sec_Metab_Biosynth_Oxidored"/>
</dbReference>
<dbReference type="GO" id="GO:0016491">
    <property type="term" value="F:oxidoreductase activity"/>
    <property type="evidence" value="ECO:0007669"/>
    <property type="project" value="UniProtKB-KW"/>
</dbReference>
<evidence type="ECO:0000313" key="3">
    <source>
        <dbReference type="Proteomes" id="UP001140453"/>
    </source>
</evidence>
<name>A0A9W9CXT9_9PEZI</name>
<reference evidence="2" key="1">
    <citation type="submission" date="2022-10" db="EMBL/GenBank/DDBJ databases">
        <title>Tapping the CABI collections for fungal endophytes: first genome assemblies for Collariella, Neodidymelliopsis, Ascochyta clinopodiicola, Didymella pomorum, Didymosphaeria variabile, Neocosmospora piperis and Neocucurbitaria cava.</title>
        <authorList>
            <person name="Hill R."/>
        </authorList>
    </citation>
    <scope>NUCLEOTIDE SEQUENCE</scope>
    <source>
        <strain evidence="2">IMI 355082</strain>
    </source>
</reference>
<keyword evidence="3" id="KW-1185">Reference proteome</keyword>
<dbReference type="SUPFAM" id="SSF51735">
    <property type="entry name" value="NAD(P)-binding Rossmann-fold domains"/>
    <property type="match status" value="1"/>
</dbReference>
<organism evidence="2 3">
    <name type="scientific">Gnomoniopsis smithogilvyi</name>
    <dbReference type="NCBI Taxonomy" id="1191159"/>
    <lineage>
        <taxon>Eukaryota</taxon>
        <taxon>Fungi</taxon>
        <taxon>Dikarya</taxon>
        <taxon>Ascomycota</taxon>
        <taxon>Pezizomycotina</taxon>
        <taxon>Sordariomycetes</taxon>
        <taxon>Sordariomycetidae</taxon>
        <taxon>Diaporthales</taxon>
        <taxon>Gnomoniaceae</taxon>
        <taxon>Gnomoniopsis</taxon>
    </lineage>
</organism>
<gene>
    <name evidence="2" type="ORF">N0V93_002610</name>
</gene>
<comment type="caution">
    <text evidence="2">The sequence shown here is derived from an EMBL/GenBank/DDBJ whole genome shotgun (WGS) entry which is preliminary data.</text>
</comment>
<dbReference type="Proteomes" id="UP001140453">
    <property type="component" value="Unassembled WGS sequence"/>
</dbReference>
<dbReference type="OrthoDB" id="2898509at2759"/>
<keyword evidence="1" id="KW-0560">Oxidoreductase</keyword>
<dbReference type="PANTHER" id="PTHR47534:SF3">
    <property type="entry name" value="ALCOHOL DEHYDROGENASE-LIKE C-TERMINAL DOMAIN-CONTAINING PROTEIN"/>
    <property type="match status" value="1"/>
</dbReference>
<dbReference type="PANTHER" id="PTHR47534">
    <property type="entry name" value="YALI0E05731P"/>
    <property type="match status" value="1"/>
</dbReference>
<dbReference type="EMBL" id="JAPEVB010000002">
    <property type="protein sequence ID" value="KAJ4393400.1"/>
    <property type="molecule type" value="Genomic_DNA"/>
</dbReference>
<evidence type="ECO:0000256" key="1">
    <source>
        <dbReference type="ARBA" id="ARBA00023002"/>
    </source>
</evidence>
<dbReference type="InterPro" id="IPR002347">
    <property type="entry name" value="SDR_fam"/>
</dbReference>
<accession>A0A9W9CXT9</accession>
<dbReference type="Pfam" id="PF00106">
    <property type="entry name" value="adh_short"/>
    <property type="match status" value="1"/>
</dbReference>
<sequence>MVTLDQVQASNAQVAKAYPGGLVAVFAGATSGIGEIALRNFVQHTTKPRVYVIGRSQEACERLDKDLRSLNPGGDYIFIRSDVSLLRNVDDVCKTIKAKETYINVLFMSQGTLKLNTNTEEGINYLIALTYFGRLRFAANLLPLLQKASGLRRIVSAFAGAKEGHLYQDAWKQGQEDKVPMSGARGHAVSMMTLGLEMLAKRSPDVSFIHDFPGSVATNLIRQESGTLMQVMKYVFKFVGALGLSGKFTPTEEVGERHTFYCTSAKFPPAKGQGASAGVDLPTGVSVAKGVDDQIGSGTYSVDGQSESADANVMKLLAEYRRDGTAEKLWAYTESEWKRVTGTTSI</sequence>
<dbReference type="InterPro" id="IPR036291">
    <property type="entry name" value="NAD(P)-bd_dom_sf"/>
</dbReference>